<name>A0ABT2DWF3_9ENTR</name>
<reference evidence="2 3" key="1">
    <citation type="submission" date="2022-04" db="EMBL/GenBank/DDBJ databases">
        <title>Proposal of a three novel species of Scandinavium, Scandinavium hiltneri, Scandinavium manionii, Scandinavium tedordense.</title>
        <authorList>
            <person name="Maddock D.W."/>
            <person name="Brady C.L."/>
            <person name="Denman S."/>
            <person name="Arnold D."/>
        </authorList>
    </citation>
    <scope>NUCLEOTIDE SEQUENCE [LARGE SCALE GENOMIC DNA]</scope>
    <source>
        <strain evidence="2 3">H11S7</strain>
    </source>
</reference>
<keyword evidence="1" id="KW-0812">Transmembrane</keyword>
<evidence type="ECO:0000313" key="2">
    <source>
        <dbReference type="EMBL" id="MCS2159860.1"/>
    </source>
</evidence>
<gene>
    <name evidence="2" type="ORF">MUU47_01685</name>
</gene>
<keyword evidence="1" id="KW-0472">Membrane</keyword>
<dbReference type="InterPro" id="IPR008407">
    <property type="entry name" value="Brnchd-chn_aa_trnsp_AzlD"/>
</dbReference>
<feature type="transmembrane region" description="Helical" evidence="1">
    <location>
        <begin position="87"/>
        <end position="105"/>
    </location>
</feature>
<sequence>MGETLWIIAGIAVLSVGTYLMRFGGTKLGNKLALSERSQAILNDAATTLLFAVALAATFFEGSHFAGSARVLGVAVAVFLAWRKMPLIVVILSAAVVTALLRYFGLH</sequence>
<dbReference type="Proteomes" id="UP001205357">
    <property type="component" value="Unassembled WGS sequence"/>
</dbReference>
<keyword evidence="3" id="KW-1185">Reference proteome</keyword>
<feature type="transmembrane region" description="Helical" evidence="1">
    <location>
        <begin position="6"/>
        <end position="21"/>
    </location>
</feature>
<comment type="caution">
    <text evidence="2">The sequence shown here is derived from an EMBL/GenBank/DDBJ whole genome shotgun (WGS) entry which is preliminary data.</text>
</comment>
<evidence type="ECO:0000313" key="3">
    <source>
        <dbReference type="Proteomes" id="UP001205357"/>
    </source>
</evidence>
<accession>A0ABT2DWF3</accession>
<dbReference type="EMBL" id="JALIGE010000066">
    <property type="protein sequence ID" value="MCS2159860.1"/>
    <property type="molecule type" value="Genomic_DNA"/>
</dbReference>
<feature type="transmembrane region" description="Helical" evidence="1">
    <location>
        <begin position="41"/>
        <end position="59"/>
    </location>
</feature>
<protein>
    <submittedName>
        <fullName evidence="2">AzlD domain-containing protein</fullName>
    </submittedName>
</protein>
<evidence type="ECO:0000256" key="1">
    <source>
        <dbReference type="SAM" id="Phobius"/>
    </source>
</evidence>
<keyword evidence="1" id="KW-1133">Transmembrane helix</keyword>
<dbReference type="RefSeq" id="WP_159761608.1">
    <property type="nucleotide sequence ID" value="NZ_JALIGE010000066.1"/>
</dbReference>
<organism evidence="2 3">
    <name type="scientific">Scandinavium hiltneri</name>
    <dbReference type="NCBI Taxonomy" id="2926519"/>
    <lineage>
        <taxon>Bacteria</taxon>
        <taxon>Pseudomonadati</taxon>
        <taxon>Pseudomonadota</taxon>
        <taxon>Gammaproteobacteria</taxon>
        <taxon>Enterobacterales</taxon>
        <taxon>Enterobacteriaceae</taxon>
        <taxon>Scandinavium</taxon>
    </lineage>
</organism>
<dbReference type="Pfam" id="PF05437">
    <property type="entry name" value="AzlD"/>
    <property type="match status" value="1"/>
</dbReference>
<proteinExistence type="predicted"/>